<dbReference type="OrthoDB" id="97973at2759"/>
<feature type="signal peptide" evidence="5">
    <location>
        <begin position="1"/>
        <end position="24"/>
    </location>
</feature>
<keyword evidence="3 5" id="KW-0964">Secreted</keyword>
<dbReference type="Proteomes" id="UP000693981">
    <property type="component" value="Unassembled WGS sequence"/>
</dbReference>
<evidence type="ECO:0000313" key="7">
    <source>
        <dbReference type="Proteomes" id="UP000693981"/>
    </source>
</evidence>
<dbReference type="AlphaFoldDB" id="A0A8T1W259"/>
<comment type="domain">
    <text evidence="5">The RxLR-dEER motif acts to carry the protein into the host cell cytoplasm through binding to cell surface phosphatidylinositol-3-phosphate.</text>
</comment>
<comment type="similarity">
    <text evidence="2 5">Belongs to the RxLR effector family.</text>
</comment>
<organism evidence="6 7">
    <name type="scientific">Phytophthora boehmeriae</name>
    <dbReference type="NCBI Taxonomy" id="109152"/>
    <lineage>
        <taxon>Eukaryota</taxon>
        <taxon>Sar</taxon>
        <taxon>Stramenopiles</taxon>
        <taxon>Oomycota</taxon>
        <taxon>Peronosporomycetes</taxon>
        <taxon>Peronosporales</taxon>
        <taxon>Peronosporaceae</taxon>
        <taxon>Phytophthora</taxon>
    </lineage>
</organism>
<evidence type="ECO:0000256" key="2">
    <source>
        <dbReference type="ARBA" id="ARBA00010400"/>
    </source>
</evidence>
<dbReference type="Pfam" id="PF16810">
    <property type="entry name" value="RXLR"/>
    <property type="match status" value="1"/>
</dbReference>
<comment type="caution">
    <text evidence="6">The sequence shown here is derived from an EMBL/GenBank/DDBJ whole genome shotgun (WGS) entry which is preliminary data.</text>
</comment>
<keyword evidence="4 5" id="KW-0732">Signal</keyword>
<feature type="chain" id="PRO_5045008990" description="RxLR effector protein" evidence="5">
    <location>
        <begin position="25"/>
        <end position="175"/>
    </location>
</feature>
<evidence type="ECO:0000256" key="4">
    <source>
        <dbReference type="ARBA" id="ARBA00022729"/>
    </source>
</evidence>
<evidence type="ECO:0000313" key="6">
    <source>
        <dbReference type="EMBL" id="KAG7386064.1"/>
    </source>
</evidence>
<dbReference type="EMBL" id="JAGDFL010000527">
    <property type="protein sequence ID" value="KAG7386064.1"/>
    <property type="molecule type" value="Genomic_DNA"/>
</dbReference>
<comment type="function">
    <text evidence="5">Effector that suppresses plant defense responses during pathogen infection.</text>
</comment>
<name>A0A8T1W259_9STRA</name>
<proteinExistence type="inferred from homology"/>
<dbReference type="InterPro" id="IPR031825">
    <property type="entry name" value="RXLR"/>
</dbReference>
<protein>
    <recommendedName>
        <fullName evidence="5">RxLR effector protein</fullName>
    </recommendedName>
</protein>
<evidence type="ECO:0000256" key="5">
    <source>
        <dbReference type="RuleBase" id="RU367124"/>
    </source>
</evidence>
<reference evidence="6" key="1">
    <citation type="submission" date="2021-02" db="EMBL/GenBank/DDBJ databases">
        <authorList>
            <person name="Palmer J.M."/>
        </authorList>
    </citation>
    <scope>NUCLEOTIDE SEQUENCE</scope>
    <source>
        <strain evidence="6">SCRP23</strain>
    </source>
</reference>
<sequence length="175" mass="19764">MRLHVLFHTAFILLALVITECALAKSALVVSPKKLSTSSIDSGLTSRRRLRTNNNIDSDKLDAAKTEDRGIFSSIQTTLSKAKEKASMALKRTSWVNKGLSDDEALKKLGMEGLSGVKLTSHPNYKYFQKFQYKKEGRQLDNYVFDDVPTYDVWKKLGLESVHRDKLATTTEYKT</sequence>
<evidence type="ECO:0000256" key="3">
    <source>
        <dbReference type="ARBA" id="ARBA00022525"/>
    </source>
</evidence>
<keyword evidence="7" id="KW-1185">Reference proteome</keyword>
<evidence type="ECO:0000256" key="1">
    <source>
        <dbReference type="ARBA" id="ARBA00004613"/>
    </source>
</evidence>
<comment type="subcellular location">
    <subcellularLocation>
        <location evidence="1 5">Secreted</location>
    </subcellularLocation>
</comment>
<accession>A0A8T1W259</accession>
<gene>
    <name evidence="6" type="ORF">PHYBOEH_008793</name>
</gene>